<dbReference type="Pfam" id="PF00753">
    <property type="entry name" value="Lactamase_B"/>
    <property type="match status" value="1"/>
</dbReference>
<dbReference type="EC" id="3.5.2.6" evidence="3"/>
<feature type="domain" description="Metallo-beta-lactamase" evidence="2">
    <location>
        <begin position="51"/>
        <end position="239"/>
    </location>
</feature>
<dbReference type="GO" id="GO:0008800">
    <property type="term" value="F:beta-lactamase activity"/>
    <property type="evidence" value="ECO:0007669"/>
    <property type="project" value="UniProtKB-EC"/>
</dbReference>
<evidence type="ECO:0000313" key="4">
    <source>
        <dbReference type="Proteomes" id="UP000521199"/>
    </source>
</evidence>
<sequence length="281" mass="29109">MSLFLSAAAVSIACSVCLIVFPVSAAQPASWSAPHAPVRLGERTWYVGTAGISVLVVRGEAGSILLDTGVPASAEAVLANLDAVGVRPEDVKAIVTSHAHADHVGAIAAIRARTGARVHALEASASLLADGGRNDLFFGDDLPYPPAEVDVRIGDGDAVTVGDVSLRAHATPGHTPGSTTWTWADTVEGKPVTMVFADSLTAPGYRLVDDPRAADTVAQFRRAFATLRALPCDVLVTPHPEASGLFERIEAGTLIDATACARYADRTEAALDAQIAKQAAE</sequence>
<dbReference type="InterPro" id="IPR001279">
    <property type="entry name" value="Metallo-B-lactamas"/>
</dbReference>
<protein>
    <submittedName>
        <fullName evidence="3">Metallo-beta-lactamase class B</fullName>
        <ecNumber evidence="3">3.5.2.6</ecNumber>
    </submittedName>
</protein>
<feature type="chain" id="PRO_5030962964" evidence="1">
    <location>
        <begin position="26"/>
        <end position="281"/>
    </location>
</feature>
<dbReference type="PANTHER" id="PTHR42951">
    <property type="entry name" value="METALLO-BETA-LACTAMASE DOMAIN-CONTAINING"/>
    <property type="match status" value="1"/>
</dbReference>
<dbReference type="PANTHER" id="PTHR42951:SF17">
    <property type="entry name" value="METALLO-BETA-LACTAMASE DOMAIN-CONTAINING PROTEIN"/>
    <property type="match status" value="1"/>
</dbReference>
<dbReference type="NCBIfam" id="NF012229">
    <property type="entry name" value="bla_class_B_core"/>
    <property type="match status" value="1"/>
</dbReference>
<keyword evidence="3" id="KW-0378">Hydrolase</keyword>
<proteinExistence type="predicted"/>
<accession>A0A7W8D4N1</accession>
<comment type="caution">
    <text evidence="3">The sequence shown here is derived from an EMBL/GenBank/DDBJ whole genome shotgun (WGS) entry which is preliminary data.</text>
</comment>
<reference evidence="3 4" key="1">
    <citation type="submission" date="2020-08" db="EMBL/GenBank/DDBJ databases">
        <title>Genomic Encyclopedia of Type Strains, Phase IV (KMG-IV): sequencing the most valuable type-strain genomes for metagenomic binning, comparative biology and taxonomic classification.</title>
        <authorList>
            <person name="Goeker M."/>
        </authorList>
    </citation>
    <scope>NUCLEOTIDE SEQUENCE [LARGE SCALE GENOMIC DNA]</scope>
    <source>
        <strain evidence="3 4">DSM 24163</strain>
    </source>
</reference>
<dbReference type="RefSeq" id="WP_183960384.1">
    <property type="nucleotide sequence ID" value="NZ_JACHHP010000002.1"/>
</dbReference>
<keyword evidence="1" id="KW-0732">Signal</keyword>
<name>A0A7W8D4N1_9GAMM</name>
<dbReference type="SMART" id="SM00849">
    <property type="entry name" value="Lactamase_B"/>
    <property type="match status" value="1"/>
</dbReference>
<gene>
    <name evidence="3" type="ORF">HNQ52_001395</name>
</gene>
<evidence type="ECO:0000259" key="2">
    <source>
        <dbReference type="SMART" id="SM00849"/>
    </source>
</evidence>
<dbReference type="NCBIfam" id="NF033105">
    <property type="entry name" value="bla_subclass_B3"/>
    <property type="match status" value="1"/>
</dbReference>
<dbReference type="InterPro" id="IPR036866">
    <property type="entry name" value="RibonucZ/Hydroxyglut_hydro"/>
</dbReference>
<feature type="signal peptide" evidence="1">
    <location>
        <begin position="1"/>
        <end position="25"/>
    </location>
</feature>
<dbReference type="EMBL" id="JACHHP010000002">
    <property type="protein sequence ID" value="MBB5207866.1"/>
    <property type="molecule type" value="Genomic_DNA"/>
</dbReference>
<dbReference type="SUPFAM" id="SSF56281">
    <property type="entry name" value="Metallo-hydrolase/oxidoreductase"/>
    <property type="match status" value="1"/>
</dbReference>
<dbReference type="Proteomes" id="UP000521199">
    <property type="component" value="Unassembled WGS sequence"/>
</dbReference>
<keyword evidence="4" id="KW-1185">Reference proteome</keyword>
<dbReference type="InterPro" id="IPR050855">
    <property type="entry name" value="NDM-1-like"/>
</dbReference>
<dbReference type="Gene3D" id="3.60.15.10">
    <property type="entry name" value="Ribonuclease Z/Hydroxyacylglutathione hydrolase-like"/>
    <property type="match status" value="1"/>
</dbReference>
<dbReference type="AlphaFoldDB" id="A0A7W8D4N1"/>
<organism evidence="3 4">
    <name type="scientific">Chiayiivirga flava</name>
    <dbReference type="NCBI Taxonomy" id="659595"/>
    <lineage>
        <taxon>Bacteria</taxon>
        <taxon>Pseudomonadati</taxon>
        <taxon>Pseudomonadota</taxon>
        <taxon>Gammaproteobacteria</taxon>
        <taxon>Lysobacterales</taxon>
        <taxon>Lysobacteraceae</taxon>
        <taxon>Chiayiivirga</taxon>
    </lineage>
</organism>
<evidence type="ECO:0000256" key="1">
    <source>
        <dbReference type="SAM" id="SignalP"/>
    </source>
</evidence>
<evidence type="ECO:0000313" key="3">
    <source>
        <dbReference type="EMBL" id="MBB5207866.1"/>
    </source>
</evidence>